<dbReference type="PROSITE" id="PS00671">
    <property type="entry name" value="D_2_HYDROXYACID_DH_3"/>
    <property type="match status" value="1"/>
</dbReference>
<sequence length="302" mass="31813">MTVVLVPNRRGVEALSDLPVRAVLYDPKGELPEEAAEAEILVAPLAADEAALALPGRLPKLKLVQILTAGAEAWLPRLPDGVALSDGKGAHGGATAEWVVGALLAVYRDFPAFVRAQDRGEWDSHGTEGLFGKRVLVVGAGDLGEHVVRRLTPFDVRTTLVGRRARAGVHGVDELPGLLPDHDAVVLVIPLTDQTRGLVDARFLAAMPEGAVLVNAARGPVVDTDALLAELTAGRVRAALDVTDPEPLPEGHPLWSAPGLFLTPHVGGAAPGGLDRAMRVAREQIAAYVRGEEPPNLVRDGY</sequence>
<dbReference type="Gene3D" id="3.40.50.720">
    <property type="entry name" value="NAD(P)-binding Rossmann-like Domain"/>
    <property type="match status" value="2"/>
</dbReference>
<accession>A0A1G7MWE2</accession>
<proteinExistence type="predicted"/>
<dbReference type="PANTHER" id="PTHR43333">
    <property type="entry name" value="2-HACID_DH_C DOMAIN-CONTAINING PROTEIN"/>
    <property type="match status" value="1"/>
</dbReference>
<evidence type="ECO:0000313" key="4">
    <source>
        <dbReference type="EMBL" id="SDF66118.1"/>
    </source>
</evidence>
<dbReference type="RefSeq" id="WP_093081680.1">
    <property type="nucleotide sequence ID" value="NZ_FNBE01000006.1"/>
</dbReference>
<evidence type="ECO:0000259" key="3">
    <source>
        <dbReference type="Pfam" id="PF02826"/>
    </source>
</evidence>
<evidence type="ECO:0000256" key="2">
    <source>
        <dbReference type="ARBA" id="ARBA00023027"/>
    </source>
</evidence>
<evidence type="ECO:0000313" key="5">
    <source>
        <dbReference type="Proteomes" id="UP000198967"/>
    </source>
</evidence>
<dbReference type="GO" id="GO:0051287">
    <property type="term" value="F:NAD binding"/>
    <property type="evidence" value="ECO:0007669"/>
    <property type="project" value="InterPro"/>
</dbReference>
<dbReference type="PANTHER" id="PTHR43333:SF1">
    <property type="entry name" value="D-ISOMER SPECIFIC 2-HYDROXYACID DEHYDROGENASE NAD-BINDING DOMAIN-CONTAINING PROTEIN"/>
    <property type="match status" value="1"/>
</dbReference>
<dbReference type="Pfam" id="PF02826">
    <property type="entry name" value="2-Hacid_dh_C"/>
    <property type="match status" value="1"/>
</dbReference>
<feature type="domain" description="D-isomer specific 2-hydroxyacid dehydrogenase NAD-binding" evidence="3">
    <location>
        <begin position="101"/>
        <end position="267"/>
    </location>
</feature>
<dbReference type="InterPro" id="IPR006140">
    <property type="entry name" value="D-isomer_DH_NAD-bd"/>
</dbReference>
<dbReference type="GO" id="GO:0016616">
    <property type="term" value="F:oxidoreductase activity, acting on the CH-OH group of donors, NAD or NADP as acceptor"/>
    <property type="evidence" value="ECO:0007669"/>
    <property type="project" value="UniProtKB-ARBA"/>
</dbReference>
<dbReference type="CDD" id="cd12166">
    <property type="entry name" value="2-Hacid_dh_7"/>
    <property type="match status" value="1"/>
</dbReference>
<dbReference type="STRING" id="366584.SAMN05216377_10667"/>
<dbReference type="OrthoDB" id="4324715at2"/>
<evidence type="ECO:0000256" key="1">
    <source>
        <dbReference type="ARBA" id="ARBA00023002"/>
    </source>
</evidence>
<dbReference type="EMBL" id="FNBE01000006">
    <property type="protein sequence ID" value="SDF66118.1"/>
    <property type="molecule type" value="Genomic_DNA"/>
</dbReference>
<name>A0A1G7MWE2_PSEOR</name>
<dbReference type="SUPFAM" id="SSF51735">
    <property type="entry name" value="NAD(P)-binding Rossmann-fold domains"/>
    <property type="match status" value="1"/>
</dbReference>
<dbReference type="Proteomes" id="UP000198967">
    <property type="component" value="Unassembled WGS sequence"/>
</dbReference>
<dbReference type="SUPFAM" id="SSF52283">
    <property type="entry name" value="Formate/glycerate dehydrogenase catalytic domain-like"/>
    <property type="match status" value="1"/>
</dbReference>
<dbReference type="InterPro" id="IPR036291">
    <property type="entry name" value="NAD(P)-bd_dom_sf"/>
</dbReference>
<keyword evidence="5" id="KW-1185">Reference proteome</keyword>
<organism evidence="4 5">
    <name type="scientific">Pseudonocardia oroxyli</name>
    <dbReference type="NCBI Taxonomy" id="366584"/>
    <lineage>
        <taxon>Bacteria</taxon>
        <taxon>Bacillati</taxon>
        <taxon>Actinomycetota</taxon>
        <taxon>Actinomycetes</taxon>
        <taxon>Pseudonocardiales</taxon>
        <taxon>Pseudonocardiaceae</taxon>
        <taxon>Pseudonocardia</taxon>
    </lineage>
</organism>
<keyword evidence="2" id="KW-0520">NAD</keyword>
<dbReference type="InterPro" id="IPR029753">
    <property type="entry name" value="D-isomer_DH_CS"/>
</dbReference>
<reference evidence="4 5" key="1">
    <citation type="submission" date="2016-10" db="EMBL/GenBank/DDBJ databases">
        <authorList>
            <person name="de Groot N.N."/>
        </authorList>
    </citation>
    <scope>NUCLEOTIDE SEQUENCE [LARGE SCALE GENOMIC DNA]</scope>
    <source>
        <strain evidence="4 5">CGMCC 4.3143</strain>
    </source>
</reference>
<protein>
    <submittedName>
        <fullName evidence="4">Phosphoglycerate dehydrogenase</fullName>
    </submittedName>
</protein>
<gene>
    <name evidence="4" type="ORF">SAMN05216377_10667</name>
</gene>
<keyword evidence="1" id="KW-0560">Oxidoreductase</keyword>
<dbReference type="AlphaFoldDB" id="A0A1G7MWE2"/>